<feature type="compositionally biased region" description="Low complexity" evidence="1">
    <location>
        <begin position="122"/>
        <end position="142"/>
    </location>
</feature>
<sequence>MLIASSLKPTPTRYRKGKKSSHKHPNNFDAGGSSVAPKTSLSFTTSASSPTSKTTQRAANTKSISIDDDNDSDPDSNNNGGNSKNDAGGFTQKGGDYKDTGSSSDSDDGGNNGGNSGGNSGGSSTKGSDSSNNVIGGNNSNSDKFSPPVPSGFPCEVVNDNDGRLQYTGIWVLESKDPNGIYFTTHTTTSIGSEVSIAFNGTSITIVGIVHASNDTVPPAIASYTIDDDEPLTLPLPISTRDIPNQQFFESPNLPLTTHKLVINITSDGSPYTLDTLLICSKSTNPISAVLAPTPESIMSKDLPRILAGVLSGVAVLLMLILGFVLVHRRRRKSRANRTMNSPIRSWLQRQTLFTSSESILRNNPSNPSTVDPYDKLSSAEKAPPGTARAGLPDYAAKSDSGVLPASPASVLKRAPSSAASSRLSAVHRASDNSSWLLPVLSLEGESLSEELSDRLSQKGAESRPPSSTRFDGSRPTSLPSYPRPAARLATG</sequence>
<evidence type="ECO:0000313" key="4">
    <source>
        <dbReference type="Proteomes" id="UP000703269"/>
    </source>
</evidence>
<feature type="compositionally biased region" description="Basic residues" evidence="1">
    <location>
        <begin position="13"/>
        <end position="25"/>
    </location>
</feature>
<feature type="compositionally biased region" description="Polar residues" evidence="1">
    <location>
        <begin position="465"/>
        <end position="480"/>
    </location>
</feature>
<protein>
    <submittedName>
        <fullName evidence="3">Uncharacterized protein</fullName>
    </submittedName>
</protein>
<dbReference type="EMBL" id="BPQB01000002">
    <property type="protein sequence ID" value="GJE85186.1"/>
    <property type="molecule type" value="Genomic_DNA"/>
</dbReference>
<keyword evidence="2" id="KW-0812">Transmembrane</keyword>
<evidence type="ECO:0000256" key="2">
    <source>
        <dbReference type="SAM" id="Phobius"/>
    </source>
</evidence>
<evidence type="ECO:0000256" key="1">
    <source>
        <dbReference type="SAM" id="MobiDB-lite"/>
    </source>
</evidence>
<keyword evidence="4" id="KW-1185">Reference proteome</keyword>
<proteinExistence type="predicted"/>
<feature type="transmembrane region" description="Helical" evidence="2">
    <location>
        <begin position="306"/>
        <end position="327"/>
    </location>
</feature>
<keyword evidence="2" id="KW-0472">Membrane</keyword>
<name>A0A9P3FZ18_9APHY</name>
<feature type="compositionally biased region" description="Gly residues" evidence="1">
    <location>
        <begin position="110"/>
        <end position="121"/>
    </location>
</feature>
<dbReference type="AlphaFoldDB" id="A0A9P3FZ18"/>
<comment type="caution">
    <text evidence="3">The sequence shown here is derived from an EMBL/GenBank/DDBJ whole genome shotgun (WGS) entry which is preliminary data.</text>
</comment>
<feature type="region of interest" description="Disordered" evidence="1">
    <location>
        <begin position="447"/>
        <end position="492"/>
    </location>
</feature>
<feature type="compositionally biased region" description="Low complexity" evidence="1">
    <location>
        <begin position="39"/>
        <end position="64"/>
    </location>
</feature>
<evidence type="ECO:0000313" key="3">
    <source>
        <dbReference type="EMBL" id="GJE85186.1"/>
    </source>
</evidence>
<feature type="compositionally biased region" description="Low complexity" evidence="1">
    <location>
        <begin position="75"/>
        <end position="86"/>
    </location>
</feature>
<accession>A0A9P3FZ18</accession>
<reference evidence="3 4" key="1">
    <citation type="submission" date="2021-08" db="EMBL/GenBank/DDBJ databases">
        <title>Draft Genome Sequence of Phanerochaete sordida strain YK-624.</title>
        <authorList>
            <person name="Mori T."/>
            <person name="Dohra H."/>
            <person name="Suzuki T."/>
            <person name="Kawagishi H."/>
            <person name="Hirai H."/>
        </authorList>
    </citation>
    <scope>NUCLEOTIDE SEQUENCE [LARGE SCALE GENOMIC DNA]</scope>
    <source>
        <strain evidence="3 4">YK-624</strain>
    </source>
</reference>
<feature type="region of interest" description="Disordered" evidence="1">
    <location>
        <begin position="1"/>
        <end position="152"/>
    </location>
</feature>
<gene>
    <name evidence="3" type="ORF">PsYK624_012640</name>
</gene>
<feature type="region of interest" description="Disordered" evidence="1">
    <location>
        <begin position="358"/>
        <end position="394"/>
    </location>
</feature>
<feature type="compositionally biased region" description="Polar residues" evidence="1">
    <location>
        <begin position="358"/>
        <end position="370"/>
    </location>
</feature>
<keyword evidence="2" id="KW-1133">Transmembrane helix</keyword>
<organism evidence="3 4">
    <name type="scientific">Phanerochaete sordida</name>
    <dbReference type="NCBI Taxonomy" id="48140"/>
    <lineage>
        <taxon>Eukaryota</taxon>
        <taxon>Fungi</taxon>
        <taxon>Dikarya</taxon>
        <taxon>Basidiomycota</taxon>
        <taxon>Agaricomycotina</taxon>
        <taxon>Agaricomycetes</taxon>
        <taxon>Polyporales</taxon>
        <taxon>Phanerochaetaceae</taxon>
        <taxon>Phanerochaete</taxon>
    </lineage>
</organism>
<dbReference type="Proteomes" id="UP000703269">
    <property type="component" value="Unassembled WGS sequence"/>
</dbReference>
<dbReference type="Gene3D" id="2.60.120.260">
    <property type="entry name" value="Galactose-binding domain-like"/>
    <property type="match status" value="1"/>
</dbReference>
<dbReference type="OrthoDB" id="3006363at2759"/>